<dbReference type="STRING" id="1838286.Verru16b_00713"/>
<dbReference type="InterPro" id="IPR000157">
    <property type="entry name" value="TIR_dom"/>
</dbReference>
<dbReference type="EMBL" id="CP016094">
    <property type="protein sequence ID" value="AOS43661.1"/>
    <property type="molecule type" value="Genomic_DNA"/>
</dbReference>
<dbReference type="Gene3D" id="1.25.40.10">
    <property type="entry name" value="Tetratricopeptide repeat domain"/>
    <property type="match status" value="1"/>
</dbReference>
<dbReference type="KEGG" id="obg:Verru16b_00713"/>
<dbReference type="GO" id="GO:0007165">
    <property type="term" value="P:signal transduction"/>
    <property type="evidence" value="ECO:0007669"/>
    <property type="project" value="InterPro"/>
</dbReference>
<reference evidence="3 4" key="1">
    <citation type="submission" date="2016-06" db="EMBL/GenBank/DDBJ databases">
        <title>Three novel species with peptidoglycan cell walls form the new genus Lacunisphaera gen. nov. in the family Opitutaceae of the verrucomicrobial subdivision 4.</title>
        <authorList>
            <person name="Rast P."/>
            <person name="Gloeckner I."/>
            <person name="Jogler M."/>
            <person name="Boedeker C."/>
            <person name="Jeske O."/>
            <person name="Wiegand S."/>
            <person name="Reinhardt R."/>
            <person name="Schumann P."/>
            <person name="Rohde M."/>
            <person name="Spring S."/>
            <person name="Gloeckner F.O."/>
            <person name="Jogler C."/>
        </authorList>
    </citation>
    <scope>NUCLEOTIDE SEQUENCE [LARGE SCALE GENOMIC DNA]</scope>
    <source>
        <strain evidence="3 4">IG16b</strain>
    </source>
</reference>
<dbReference type="Pfam" id="PF13676">
    <property type="entry name" value="TIR_2"/>
    <property type="match status" value="1"/>
</dbReference>
<dbReference type="SUPFAM" id="SSF52200">
    <property type="entry name" value="Toll/Interleukin receptor TIR domain"/>
    <property type="match status" value="1"/>
</dbReference>
<evidence type="ECO:0000256" key="1">
    <source>
        <dbReference type="SAM" id="MobiDB-lite"/>
    </source>
</evidence>
<evidence type="ECO:0000313" key="4">
    <source>
        <dbReference type="Proteomes" id="UP000095228"/>
    </source>
</evidence>
<gene>
    <name evidence="3" type="ORF">Verru16b_00713</name>
</gene>
<sequence>MSDPGKAVFLSYASQDAEAARRIAESLRASGVEVWFDVEGGLETGDEWDAKIRRQIKECVLFLPIISANTQAREEGYFRIEWELAAQRALGIASGVAFILPIVIDDTREPDALVPDRFRTVQWTRVRGGEMTPEAKAKFVKLWSHRAGVLKHQADVGASSREGGNADGRARGAPLPGSSPAPGWKVYAGLGVAIFALAGGATWWLLRPSPIALNSGPPPPAAPLKSAPVAARGGDLLAGKLGEEPAAPVVARDWPKHPDLKKAIDLIEGLESIPDDLALAEQLVKPILERSPADLEAVTVMARVQSQFMRRGFDRSDERSAQARLYGERALQLDPNEPEAMLAVATYLFARATNVTRAERLLRQAMERDPGNPRHGRMLADLLNVQPGRQAEALAQSQENVRRFPRDALSRYDLARHYKDQGRYEEFDRELDATLALTPLPNAIAWKARLQFGLHNDFPGMKRWLDQVPERVRGTERAVFGYFLYAAFGGDVEAGLDALRAFTQKWFTDFEYAGPTALLNADLLVRQGKAELARQQYEAAWLEIQRMRTTEPARIWLNYAEFWTLLGLGRKTEAKVAFGRLVEAQRRPYAQSLVTGWWFTLIPGALLIGERDTALEFLREGVVTWPEGRTAIRVRMQLDPRMAPWRDDPEIRAILAEPRTGE</sequence>
<keyword evidence="4" id="KW-1185">Reference proteome</keyword>
<dbReference type="AlphaFoldDB" id="A0A1D8ARY8"/>
<dbReference type="SUPFAM" id="SSF48452">
    <property type="entry name" value="TPR-like"/>
    <property type="match status" value="2"/>
</dbReference>
<accession>A0A1D8ARY8</accession>
<proteinExistence type="predicted"/>
<name>A0A1D8ARY8_9BACT</name>
<feature type="domain" description="TIR" evidence="2">
    <location>
        <begin position="8"/>
        <end position="131"/>
    </location>
</feature>
<dbReference type="Proteomes" id="UP000095228">
    <property type="component" value="Chromosome"/>
</dbReference>
<evidence type="ECO:0000313" key="3">
    <source>
        <dbReference type="EMBL" id="AOS43661.1"/>
    </source>
</evidence>
<feature type="region of interest" description="Disordered" evidence="1">
    <location>
        <begin position="156"/>
        <end position="177"/>
    </location>
</feature>
<dbReference type="InterPro" id="IPR011990">
    <property type="entry name" value="TPR-like_helical_dom_sf"/>
</dbReference>
<protein>
    <submittedName>
        <fullName evidence="3">Cellulose synthase subunit BcsC</fullName>
    </submittedName>
</protein>
<dbReference type="Gene3D" id="3.40.50.10140">
    <property type="entry name" value="Toll/interleukin-1 receptor homology (TIR) domain"/>
    <property type="match status" value="1"/>
</dbReference>
<dbReference type="OrthoDB" id="681513at2"/>
<dbReference type="InterPro" id="IPR035897">
    <property type="entry name" value="Toll_tir_struct_dom_sf"/>
</dbReference>
<evidence type="ECO:0000259" key="2">
    <source>
        <dbReference type="Pfam" id="PF13676"/>
    </source>
</evidence>
<organism evidence="3 4">
    <name type="scientific">Lacunisphaera limnophila</name>
    <dbReference type="NCBI Taxonomy" id="1838286"/>
    <lineage>
        <taxon>Bacteria</taxon>
        <taxon>Pseudomonadati</taxon>
        <taxon>Verrucomicrobiota</taxon>
        <taxon>Opitutia</taxon>
        <taxon>Opitutales</taxon>
        <taxon>Opitutaceae</taxon>
        <taxon>Lacunisphaera</taxon>
    </lineage>
</organism>
<dbReference type="RefSeq" id="WP_069960990.1">
    <property type="nucleotide sequence ID" value="NZ_CP016094.1"/>
</dbReference>